<gene>
    <name evidence="1" type="ORF">S03H2_63624</name>
</gene>
<accession>X1K830</accession>
<organism evidence="1">
    <name type="scientific">marine sediment metagenome</name>
    <dbReference type="NCBI Taxonomy" id="412755"/>
    <lineage>
        <taxon>unclassified sequences</taxon>
        <taxon>metagenomes</taxon>
        <taxon>ecological metagenomes</taxon>
    </lineage>
</organism>
<name>X1K830_9ZZZZ</name>
<protein>
    <submittedName>
        <fullName evidence="1">Uncharacterized protein</fullName>
    </submittedName>
</protein>
<comment type="caution">
    <text evidence="1">The sequence shown here is derived from an EMBL/GenBank/DDBJ whole genome shotgun (WGS) entry which is preliminary data.</text>
</comment>
<dbReference type="AlphaFoldDB" id="X1K830"/>
<feature type="non-terminal residue" evidence="1">
    <location>
        <position position="73"/>
    </location>
</feature>
<dbReference type="EMBL" id="BARU01041244">
    <property type="protein sequence ID" value="GAH86399.1"/>
    <property type="molecule type" value="Genomic_DNA"/>
</dbReference>
<sequence>MFSIKKKNHTFLAKANIKKFGVVDSESFFGYYGNSPISKKGYTLCHNTANSSCQKPNPKEPVSIELFGPNEVN</sequence>
<proteinExistence type="predicted"/>
<reference evidence="1" key="1">
    <citation type="journal article" date="2014" name="Front. Microbiol.">
        <title>High frequency of phylogenetically diverse reductive dehalogenase-homologous genes in deep subseafloor sedimentary metagenomes.</title>
        <authorList>
            <person name="Kawai M."/>
            <person name="Futagami T."/>
            <person name="Toyoda A."/>
            <person name="Takaki Y."/>
            <person name="Nishi S."/>
            <person name="Hori S."/>
            <person name="Arai W."/>
            <person name="Tsubouchi T."/>
            <person name="Morono Y."/>
            <person name="Uchiyama I."/>
            <person name="Ito T."/>
            <person name="Fujiyama A."/>
            <person name="Inagaki F."/>
            <person name="Takami H."/>
        </authorList>
    </citation>
    <scope>NUCLEOTIDE SEQUENCE</scope>
    <source>
        <strain evidence="1">Expedition CK06-06</strain>
    </source>
</reference>
<evidence type="ECO:0000313" key="1">
    <source>
        <dbReference type="EMBL" id="GAH86399.1"/>
    </source>
</evidence>